<accession>A0A067H2R4</accession>
<gene>
    <name evidence="2" type="ORF">CISIN_1g0460191mg</name>
</gene>
<reference evidence="2 3" key="1">
    <citation type="submission" date="2014-04" db="EMBL/GenBank/DDBJ databases">
        <authorList>
            <consortium name="International Citrus Genome Consortium"/>
            <person name="Gmitter F."/>
            <person name="Chen C."/>
            <person name="Farmerie W."/>
            <person name="Harkins T."/>
            <person name="Desany B."/>
            <person name="Mohiuddin M."/>
            <person name="Kodira C."/>
            <person name="Borodovsky M."/>
            <person name="Lomsadze A."/>
            <person name="Burns P."/>
            <person name="Jenkins J."/>
            <person name="Prochnik S."/>
            <person name="Shu S."/>
            <person name="Chapman J."/>
            <person name="Pitluck S."/>
            <person name="Schmutz J."/>
            <person name="Rokhsar D."/>
        </authorList>
    </citation>
    <scope>NUCLEOTIDE SEQUENCE</scope>
</reference>
<evidence type="ECO:0000313" key="2">
    <source>
        <dbReference type="EMBL" id="KDO81861.1"/>
    </source>
</evidence>
<evidence type="ECO:0000256" key="1">
    <source>
        <dbReference type="SAM" id="MobiDB-lite"/>
    </source>
</evidence>
<dbReference type="AlphaFoldDB" id="A0A067H2R4"/>
<proteinExistence type="predicted"/>
<dbReference type="EMBL" id="KK784875">
    <property type="protein sequence ID" value="KDO81861.1"/>
    <property type="molecule type" value="Genomic_DNA"/>
</dbReference>
<feature type="non-terminal residue" evidence="2">
    <location>
        <position position="1"/>
    </location>
</feature>
<organism evidence="2 3">
    <name type="scientific">Citrus sinensis</name>
    <name type="common">Sweet orange</name>
    <name type="synonym">Citrus aurantium var. sinensis</name>
    <dbReference type="NCBI Taxonomy" id="2711"/>
    <lineage>
        <taxon>Eukaryota</taxon>
        <taxon>Viridiplantae</taxon>
        <taxon>Streptophyta</taxon>
        <taxon>Embryophyta</taxon>
        <taxon>Tracheophyta</taxon>
        <taxon>Spermatophyta</taxon>
        <taxon>Magnoliopsida</taxon>
        <taxon>eudicotyledons</taxon>
        <taxon>Gunneridae</taxon>
        <taxon>Pentapetalae</taxon>
        <taxon>rosids</taxon>
        <taxon>malvids</taxon>
        <taxon>Sapindales</taxon>
        <taxon>Rutaceae</taxon>
        <taxon>Aurantioideae</taxon>
        <taxon>Citrus</taxon>
    </lineage>
</organism>
<feature type="region of interest" description="Disordered" evidence="1">
    <location>
        <begin position="1"/>
        <end position="30"/>
    </location>
</feature>
<name>A0A067H2R4_CITSI</name>
<keyword evidence="3" id="KW-1185">Reference proteome</keyword>
<protein>
    <submittedName>
        <fullName evidence="2">Uncharacterized protein</fullName>
    </submittedName>
</protein>
<evidence type="ECO:0000313" key="3">
    <source>
        <dbReference type="Proteomes" id="UP000027120"/>
    </source>
</evidence>
<dbReference type="Proteomes" id="UP000027120">
    <property type="component" value="Unassembled WGS sequence"/>
</dbReference>
<sequence>QHEAPQHSPFKMPELPHMDLPELGMNGKGH</sequence>